<keyword evidence="2" id="KW-1185">Reference proteome</keyword>
<gene>
    <name evidence="1" type="ORF">ABXS05_21535</name>
</gene>
<dbReference type="EMBL" id="JBFNQD010000008">
    <property type="protein sequence ID" value="MEW9308152.1"/>
    <property type="molecule type" value="Genomic_DNA"/>
</dbReference>
<reference evidence="1 2" key="1">
    <citation type="submission" date="2024-07" db="EMBL/GenBank/DDBJ databases">
        <title>Description of Labrys sedimenti sp. nov., isolated from a diclofenac-degrading enrichment culture.</title>
        <authorList>
            <person name="Tancsics A."/>
            <person name="Csepanyi A."/>
        </authorList>
    </citation>
    <scope>NUCLEOTIDE SEQUENCE [LARGE SCALE GENOMIC DNA]</scope>
    <source>
        <strain evidence="1 2">LMG 23578</strain>
    </source>
</reference>
<accession>A0ABV3PR90</accession>
<proteinExistence type="predicted"/>
<evidence type="ECO:0000313" key="1">
    <source>
        <dbReference type="EMBL" id="MEW9308152.1"/>
    </source>
</evidence>
<evidence type="ECO:0000313" key="2">
    <source>
        <dbReference type="Proteomes" id="UP001555786"/>
    </source>
</evidence>
<protein>
    <submittedName>
        <fullName evidence="1">Uncharacterized protein</fullName>
    </submittedName>
</protein>
<sequence>MTPPGNDHVTLPDPQAMRRYFGKFSRIIRHLREIAGQTGQGNQASLADDAKYGGGEFANIQLDLIENYLQRLAKTFTALSLKHLMSGRVSSLPLTLAIDRSESGFPVFQEIMTMANDLAQVDRHLANQPDQARLKEEMIAAILSERARPTNLQYAMSQRIYYETLKSRGLFFAQNHPQFVLLSDPKAQRRRYLLHWAVYDSALSLPVIYLLVVEDTGHVILNEDQMRWPQVQSHLMAQSLSSLKLLTIARGFDVDFDNLHPKLLRRIHVGPMYSHAFTEQTGPLREILAEVSRTEESDWALAWTIETLVSARSERVPAGLLSTVEREIFDLDQYQPAAAEAGVTRLERSLVLPVLPYQVLVDRDPPGFRDVRKYVVGEDGSLLTGL</sequence>
<comment type="caution">
    <text evidence="1">The sequence shown here is derived from an EMBL/GenBank/DDBJ whole genome shotgun (WGS) entry which is preliminary data.</text>
</comment>
<dbReference type="Proteomes" id="UP001555786">
    <property type="component" value="Unassembled WGS sequence"/>
</dbReference>
<dbReference type="RefSeq" id="WP_311932972.1">
    <property type="nucleotide sequence ID" value="NZ_JAVSCS010000003.1"/>
</dbReference>
<name>A0ABV3PR90_9HYPH</name>
<organism evidence="1 2">
    <name type="scientific">Labrys neptuniae</name>
    <dbReference type="NCBI Taxonomy" id="376174"/>
    <lineage>
        <taxon>Bacteria</taxon>
        <taxon>Pseudomonadati</taxon>
        <taxon>Pseudomonadota</taxon>
        <taxon>Alphaproteobacteria</taxon>
        <taxon>Hyphomicrobiales</taxon>
        <taxon>Xanthobacteraceae</taxon>
        <taxon>Labrys</taxon>
    </lineage>
</organism>